<keyword evidence="8" id="KW-0624">Polysaccharide degradation</keyword>
<dbReference type="Proteomes" id="UP001162164">
    <property type="component" value="Unassembled WGS sequence"/>
</dbReference>
<sequence length="235" mass="25047">MLCFVPVAACVVSSTAQTINVEPIDGGLTGVGFATRMWDCCKPACSWASIAKVDPPVEACEADGVTRADPLGSTGCDEGGTTFICTDQHSWVVNSTFALGYSGASFIEGGGSDSSMCCACFLLEYTGTQGKKFVVQVINEGSDYSQNQFDLVFPGGGVGLMDTGCTRQWGAPVGGWGEQYGGVTSEEECSELPTQLQEYCHFRWQFLEDVSNENLKFTQVTCPAELTEHTGCVRP</sequence>
<comment type="similarity">
    <text evidence="2">Belongs to the glycosyl hydrolase 45 (cellulase K) family.</text>
</comment>
<dbReference type="SUPFAM" id="SSF50685">
    <property type="entry name" value="Barwin-like endoglucanases"/>
    <property type="match status" value="1"/>
</dbReference>
<evidence type="ECO:0000256" key="3">
    <source>
        <dbReference type="ARBA" id="ARBA00012601"/>
    </source>
</evidence>
<evidence type="ECO:0000256" key="9">
    <source>
        <dbReference type="SAM" id="SignalP"/>
    </source>
</evidence>
<keyword evidence="5" id="KW-0136">Cellulose degradation</keyword>
<dbReference type="EMBL" id="JAPWTJ010002103">
    <property type="protein sequence ID" value="KAJ8967912.1"/>
    <property type="molecule type" value="Genomic_DNA"/>
</dbReference>
<feature type="domain" description="Glycosyl hydrolases family 45 active site" evidence="10">
    <location>
        <begin position="32"/>
        <end position="232"/>
    </location>
</feature>
<evidence type="ECO:0000256" key="7">
    <source>
        <dbReference type="ARBA" id="ARBA00023295"/>
    </source>
</evidence>
<evidence type="ECO:0000256" key="8">
    <source>
        <dbReference type="ARBA" id="ARBA00023326"/>
    </source>
</evidence>
<accession>A0ABQ9IWW9</accession>
<evidence type="ECO:0000256" key="5">
    <source>
        <dbReference type="ARBA" id="ARBA00023001"/>
    </source>
</evidence>
<keyword evidence="4" id="KW-0378">Hydrolase</keyword>
<dbReference type="PANTHER" id="PTHR39730:SF1">
    <property type="entry name" value="ENDOGLUCANASE 1"/>
    <property type="match status" value="1"/>
</dbReference>
<keyword evidence="6" id="KW-0119">Carbohydrate metabolism</keyword>
<dbReference type="InterPro" id="IPR036908">
    <property type="entry name" value="RlpA-like_sf"/>
</dbReference>
<comment type="caution">
    <text evidence="11">The sequence shown here is derived from an EMBL/GenBank/DDBJ whole genome shotgun (WGS) entry which is preliminary data.</text>
</comment>
<evidence type="ECO:0000256" key="2">
    <source>
        <dbReference type="ARBA" id="ARBA00007793"/>
    </source>
</evidence>
<keyword evidence="12" id="KW-1185">Reference proteome</keyword>
<feature type="signal peptide" evidence="9">
    <location>
        <begin position="1"/>
        <end position="16"/>
    </location>
</feature>
<evidence type="ECO:0000313" key="11">
    <source>
        <dbReference type="EMBL" id="KAJ8967912.1"/>
    </source>
</evidence>
<keyword evidence="9" id="KW-0732">Signal</keyword>
<name>A0ABQ9IWW9_9CUCU</name>
<evidence type="ECO:0000256" key="4">
    <source>
        <dbReference type="ARBA" id="ARBA00022801"/>
    </source>
</evidence>
<feature type="chain" id="PRO_5045950876" description="cellulase" evidence="9">
    <location>
        <begin position="17"/>
        <end position="235"/>
    </location>
</feature>
<evidence type="ECO:0000259" key="10">
    <source>
        <dbReference type="Pfam" id="PF02015"/>
    </source>
</evidence>
<reference evidence="11" key="1">
    <citation type="journal article" date="2023" name="Insect Mol. Biol.">
        <title>Genome sequencing provides insights into the evolution of gene families encoding plant cell wall-degrading enzymes in longhorned beetles.</title>
        <authorList>
            <person name="Shin N.R."/>
            <person name="Okamura Y."/>
            <person name="Kirsch R."/>
            <person name="Pauchet Y."/>
        </authorList>
    </citation>
    <scope>NUCLEOTIDE SEQUENCE</scope>
    <source>
        <strain evidence="11">MMC_N1</strain>
    </source>
</reference>
<dbReference type="InterPro" id="IPR000334">
    <property type="entry name" value="Glyco_hydro_45"/>
</dbReference>
<evidence type="ECO:0000256" key="6">
    <source>
        <dbReference type="ARBA" id="ARBA00023277"/>
    </source>
</evidence>
<comment type="catalytic activity">
    <reaction evidence="1">
        <text>Endohydrolysis of (1-&gt;4)-beta-D-glucosidic linkages in cellulose, lichenin and cereal beta-D-glucans.</text>
        <dbReference type="EC" id="3.2.1.4"/>
    </reaction>
</comment>
<organism evidence="11 12">
    <name type="scientific">Molorchus minor</name>
    <dbReference type="NCBI Taxonomy" id="1323400"/>
    <lineage>
        <taxon>Eukaryota</taxon>
        <taxon>Metazoa</taxon>
        <taxon>Ecdysozoa</taxon>
        <taxon>Arthropoda</taxon>
        <taxon>Hexapoda</taxon>
        <taxon>Insecta</taxon>
        <taxon>Pterygota</taxon>
        <taxon>Neoptera</taxon>
        <taxon>Endopterygota</taxon>
        <taxon>Coleoptera</taxon>
        <taxon>Polyphaga</taxon>
        <taxon>Cucujiformia</taxon>
        <taxon>Chrysomeloidea</taxon>
        <taxon>Cerambycidae</taxon>
        <taxon>Lamiinae</taxon>
        <taxon>Monochamini</taxon>
        <taxon>Molorchus</taxon>
    </lineage>
</organism>
<dbReference type="InterPro" id="IPR052288">
    <property type="entry name" value="GH45_Enzymes"/>
</dbReference>
<evidence type="ECO:0000313" key="12">
    <source>
        <dbReference type="Proteomes" id="UP001162164"/>
    </source>
</evidence>
<dbReference type="EC" id="3.2.1.4" evidence="3"/>
<gene>
    <name evidence="11" type="ORF">NQ317_018833</name>
</gene>
<proteinExistence type="inferred from homology"/>
<evidence type="ECO:0000256" key="1">
    <source>
        <dbReference type="ARBA" id="ARBA00000966"/>
    </source>
</evidence>
<keyword evidence="7" id="KW-0326">Glycosidase</keyword>
<dbReference type="Gene3D" id="2.40.40.10">
    <property type="entry name" value="RlpA-like domain"/>
    <property type="match status" value="1"/>
</dbReference>
<dbReference type="Pfam" id="PF02015">
    <property type="entry name" value="Glyco_hydro_45"/>
    <property type="match status" value="1"/>
</dbReference>
<protein>
    <recommendedName>
        <fullName evidence="3">cellulase</fullName>
        <ecNumber evidence="3">3.2.1.4</ecNumber>
    </recommendedName>
</protein>
<dbReference type="PANTHER" id="PTHR39730">
    <property type="entry name" value="ENDOGLUCANASE 1"/>
    <property type="match status" value="1"/>
</dbReference>